<dbReference type="Gene3D" id="1.20.1280.50">
    <property type="match status" value="1"/>
</dbReference>
<dbReference type="InterPro" id="IPR036047">
    <property type="entry name" value="F-box-like_dom_sf"/>
</dbReference>
<reference evidence="2 3" key="1">
    <citation type="journal article" date="2024" name="G3 (Bethesda)">
        <title>Genome assembly of Hibiscus sabdariffa L. provides insights into metabolisms of medicinal natural products.</title>
        <authorList>
            <person name="Kim T."/>
        </authorList>
    </citation>
    <scope>NUCLEOTIDE SEQUENCE [LARGE SCALE GENOMIC DNA]</scope>
    <source>
        <strain evidence="2">TK-2024</strain>
        <tissue evidence="2">Old leaves</tissue>
    </source>
</reference>
<dbReference type="Proteomes" id="UP001472677">
    <property type="component" value="Unassembled WGS sequence"/>
</dbReference>
<keyword evidence="3" id="KW-1185">Reference proteome</keyword>
<dbReference type="Pfam" id="PF00646">
    <property type="entry name" value="F-box"/>
    <property type="match status" value="1"/>
</dbReference>
<accession>A0ABR2DYT1</accession>
<evidence type="ECO:0000313" key="2">
    <source>
        <dbReference type="EMBL" id="KAK8549008.1"/>
    </source>
</evidence>
<feature type="domain" description="F-box" evidence="1">
    <location>
        <begin position="26"/>
        <end position="56"/>
    </location>
</feature>
<gene>
    <name evidence="2" type="ORF">V6N12_061908</name>
</gene>
<proteinExistence type="predicted"/>
<organism evidence="2 3">
    <name type="scientific">Hibiscus sabdariffa</name>
    <name type="common">roselle</name>
    <dbReference type="NCBI Taxonomy" id="183260"/>
    <lineage>
        <taxon>Eukaryota</taxon>
        <taxon>Viridiplantae</taxon>
        <taxon>Streptophyta</taxon>
        <taxon>Embryophyta</taxon>
        <taxon>Tracheophyta</taxon>
        <taxon>Spermatophyta</taxon>
        <taxon>Magnoliopsida</taxon>
        <taxon>eudicotyledons</taxon>
        <taxon>Gunneridae</taxon>
        <taxon>Pentapetalae</taxon>
        <taxon>rosids</taxon>
        <taxon>malvids</taxon>
        <taxon>Malvales</taxon>
        <taxon>Malvaceae</taxon>
        <taxon>Malvoideae</taxon>
        <taxon>Hibiscus</taxon>
    </lineage>
</organism>
<dbReference type="SUPFAM" id="SSF81383">
    <property type="entry name" value="F-box domain"/>
    <property type="match status" value="1"/>
</dbReference>
<dbReference type="EMBL" id="JBBPBM010000021">
    <property type="protein sequence ID" value="KAK8549008.1"/>
    <property type="molecule type" value="Genomic_DNA"/>
</dbReference>
<name>A0ABR2DYT1_9ROSI</name>
<evidence type="ECO:0000313" key="3">
    <source>
        <dbReference type="Proteomes" id="UP001472677"/>
    </source>
</evidence>
<dbReference type="InterPro" id="IPR001810">
    <property type="entry name" value="F-box_dom"/>
</dbReference>
<evidence type="ECO:0000259" key="1">
    <source>
        <dbReference type="Pfam" id="PF00646"/>
    </source>
</evidence>
<comment type="caution">
    <text evidence="2">The sequence shown here is derived from an EMBL/GenBank/DDBJ whole genome shotgun (WGS) entry which is preliminary data.</text>
</comment>
<protein>
    <recommendedName>
        <fullName evidence="1">F-box domain-containing protein</fullName>
    </recommendedName>
</protein>
<sequence>MEFIHSREIVCSSGNYGNYGTFDIKDLLIEVLCRLPPNILMQCSCVCKRWYILIHRYCVPRITPSLAFLGCVVRTKASSTDTVIDRALIPGEYDFNAFPPVFNLPVGGSGDVSLSEEHFLDTRDGLILYRDPSEKEFVVWNQFSETLLLVNCPGQKPESFAVLAVDTRNWKPGRRMDMFKLSASPKTMGF</sequence>